<gene>
    <name evidence="3" type="ORF">Mal64_35390</name>
</gene>
<name>A0A5C5ZHV4_9BACT</name>
<proteinExistence type="predicted"/>
<dbReference type="AlphaFoldDB" id="A0A5C5ZHV4"/>
<dbReference type="Proteomes" id="UP000315440">
    <property type="component" value="Unassembled WGS sequence"/>
</dbReference>
<dbReference type="GO" id="GO:0030313">
    <property type="term" value="C:cell envelope"/>
    <property type="evidence" value="ECO:0007669"/>
    <property type="project" value="TreeGrafter"/>
</dbReference>
<dbReference type="GO" id="GO:0060003">
    <property type="term" value="P:copper ion export"/>
    <property type="evidence" value="ECO:0007669"/>
    <property type="project" value="TreeGrafter"/>
</dbReference>
<dbReference type="PANTHER" id="PTHR30097">
    <property type="entry name" value="CATION EFFLUX SYSTEM PROTEIN CUSB"/>
    <property type="match status" value="1"/>
</dbReference>
<accession>A0A5C5ZHV4</accession>
<evidence type="ECO:0000313" key="3">
    <source>
        <dbReference type="EMBL" id="TWT86710.1"/>
    </source>
</evidence>
<organism evidence="3 4">
    <name type="scientific">Pseudobythopirellula maris</name>
    <dbReference type="NCBI Taxonomy" id="2527991"/>
    <lineage>
        <taxon>Bacteria</taxon>
        <taxon>Pseudomonadati</taxon>
        <taxon>Planctomycetota</taxon>
        <taxon>Planctomycetia</taxon>
        <taxon>Pirellulales</taxon>
        <taxon>Lacipirellulaceae</taxon>
        <taxon>Pseudobythopirellula</taxon>
    </lineage>
</organism>
<evidence type="ECO:0000256" key="2">
    <source>
        <dbReference type="SAM" id="MobiDB-lite"/>
    </source>
</evidence>
<sequence>MSNSLSHVRLARAPLVAGALLAIGAMAYVTKDHWLPYIGLFVPKPDQVTDAPANDPHAGHDHGHDGHTESASIELSDQGLKNSGFVPLVIRPTEYARSLSLPAIVVERPGRSQKHITAPLTGLVTDILAVTGEAVGPNEALFEMRLTHEELVTAQTDYLQTLANLEVVYRELTRLQGLGEGVIAGKRIIEQQYEQQKLESGLMAEEQALLLHGLTQSQIDSIRQTKELFRKVTVYSPEHRHEDEACEGPHLYTVQRLGIAEGEQIEVGRELAVLADHCALHVEATAFEDDARAIRSAAEAGRGVTARLLRADSEEGVVPGLEILYVADQIDPESRALKVFFRLPNQVAYEKSLPGGKRFLEWRYKPGQRLQINIPVETWEDQLVVSTTAVVDEGGESYVYRQNGGHFDQVPVHVVHRDQNVIVIANDGALFTGDVIAGQGAFQMHLALKNKAGGGVDPHAGHNH</sequence>
<comment type="caution">
    <text evidence="3">The sequence shown here is derived from an EMBL/GenBank/DDBJ whole genome shotgun (WGS) entry which is preliminary data.</text>
</comment>
<keyword evidence="4" id="KW-1185">Reference proteome</keyword>
<evidence type="ECO:0000256" key="1">
    <source>
        <dbReference type="ARBA" id="ARBA00022448"/>
    </source>
</evidence>
<reference evidence="3 4" key="1">
    <citation type="submission" date="2019-02" db="EMBL/GenBank/DDBJ databases">
        <title>Deep-cultivation of Planctomycetes and their phenomic and genomic characterization uncovers novel biology.</title>
        <authorList>
            <person name="Wiegand S."/>
            <person name="Jogler M."/>
            <person name="Boedeker C."/>
            <person name="Pinto D."/>
            <person name="Vollmers J."/>
            <person name="Rivas-Marin E."/>
            <person name="Kohn T."/>
            <person name="Peeters S.H."/>
            <person name="Heuer A."/>
            <person name="Rast P."/>
            <person name="Oberbeckmann S."/>
            <person name="Bunk B."/>
            <person name="Jeske O."/>
            <person name="Meyerdierks A."/>
            <person name="Storesund J.E."/>
            <person name="Kallscheuer N."/>
            <person name="Luecker S."/>
            <person name="Lage O.M."/>
            <person name="Pohl T."/>
            <person name="Merkel B.J."/>
            <person name="Hornburger P."/>
            <person name="Mueller R.-W."/>
            <person name="Bruemmer F."/>
            <person name="Labrenz M."/>
            <person name="Spormann A.M."/>
            <person name="Op Den Camp H."/>
            <person name="Overmann J."/>
            <person name="Amann R."/>
            <person name="Jetten M.S.M."/>
            <person name="Mascher T."/>
            <person name="Medema M.H."/>
            <person name="Devos D.P."/>
            <person name="Kaster A.-K."/>
            <person name="Ovreas L."/>
            <person name="Rohde M."/>
            <person name="Galperin M.Y."/>
            <person name="Jogler C."/>
        </authorList>
    </citation>
    <scope>NUCLEOTIDE SEQUENCE [LARGE SCALE GENOMIC DNA]</scope>
    <source>
        <strain evidence="3 4">Mal64</strain>
    </source>
</reference>
<evidence type="ECO:0000313" key="4">
    <source>
        <dbReference type="Proteomes" id="UP000315440"/>
    </source>
</evidence>
<feature type="region of interest" description="Disordered" evidence="2">
    <location>
        <begin position="48"/>
        <end position="74"/>
    </location>
</feature>
<dbReference type="EMBL" id="SJPQ01000004">
    <property type="protein sequence ID" value="TWT86710.1"/>
    <property type="molecule type" value="Genomic_DNA"/>
</dbReference>
<protein>
    <submittedName>
        <fullName evidence="3">HlyD family secretion protein</fullName>
    </submittedName>
</protein>
<dbReference type="PANTHER" id="PTHR30097:SF4">
    <property type="entry name" value="SLR6042 PROTEIN"/>
    <property type="match status" value="1"/>
</dbReference>
<dbReference type="RefSeq" id="WP_146402711.1">
    <property type="nucleotide sequence ID" value="NZ_SJPQ01000004.1"/>
</dbReference>
<dbReference type="Gene3D" id="2.40.420.20">
    <property type="match status" value="1"/>
</dbReference>
<dbReference type="InterPro" id="IPR051909">
    <property type="entry name" value="MFP_Cation_Efflux"/>
</dbReference>
<dbReference type="GO" id="GO:0015679">
    <property type="term" value="P:plasma membrane copper ion transport"/>
    <property type="evidence" value="ECO:0007669"/>
    <property type="project" value="TreeGrafter"/>
</dbReference>
<feature type="compositionally biased region" description="Basic and acidic residues" evidence="2">
    <location>
        <begin position="57"/>
        <end position="68"/>
    </location>
</feature>
<dbReference type="OrthoDB" id="235102at2"/>
<keyword evidence="1" id="KW-0813">Transport</keyword>